<feature type="transmembrane region" description="Helical" evidence="5">
    <location>
        <begin position="16"/>
        <end position="36"/>
    </location>
</feature>
<evidence type="ECO:0000256" key="1">
    <source>
        <dbReference type="ARBA" id="ARBA00004370"/>
    </source>
</evidence>
<evidence type="ECO:0000256" key="4">
    <source>
        <dbReference type="ARBA" id="ARBA00023136"/>
    </source>
</evidence>
<dbReference type="PROSITE" id="PS50262">
    <property type="entry name" value="G_PROTEIN_RECEP_F1_2"/>
    <property type="match status" value="1"/>
</dbReference>
<gene>
    <name evidence="7" type="ORF">CRE_08868</name>
</gene>
<dbReference type="Pfam" id="PF10327">
    <property type="entry name" value="7TM_GPCR_Sri"/>
    <property type="match status" value="1"/>
</dbReference>
<keyword evidence="8" id="KW-1185">Reference proteome</keyword>
<dbReference type="OrthoDB" id="5862349at2759"/>
<dbReference type="GO" id="GO:0016020">
    <property type="term" value="C:membrane"/>
    <property type="evidence" value="ECO:0007669"/>
    <property type="project" value="UniProtKB-SubCell"/>
</dbReference>
<dbReference type="InterPro" id="IPR017452">
    <property type="entry name" value="GPCR_Rhodpsn_7TM"/>
</dbReference>
<dbReference type="STRING" id="31234.E3LHZ0"/>
<name>E3LHZ0_CAERE</name>
<dbReference type="PANTHER" id="PTHR45830:SF12">
    <property type="entry name" value="G_PROTEIN_RECEP_F1_2 DOMAIN-CONTAINING PROTEIN-RELATED"/>
    <property type="match status" value="1"/>
</dbReference>
<feature type="transmembrane region" description="Helical" evidence="5">
    <location>
        <begin position="48"/>
        <end position="67"/>
    </location>
</feature>
<dbReference type="SUPFAM" id="SSF81321">
    <property type="entry name" value="Family A G protein-coupled receptor-like"/>
    <property type="match status" value="1"/>
</dbReference>
<dbReference type="InterPro" id="IPR019429">
    <property type="entry name" value="7TM_GPCR_serpentine_rcpt_Sri"/>
</dbReference>
<evidence type="ECO:0000313" key="8">
    <source>
        <dbReference type="Proteomes" id="UP000008281"/>
    </source>
</evidence>
<keyword evidence="4 5" id="KW-0472">Membrane</keyword>
<reference evidence="7" key="1">
    <citation type="submission" date="2007-07" db="EMBL/GenBank/DDBJ databases">
        <title>PCAP assembly of the Caenorhabditis remanei genome.</title>
        <authorList>
            <consortium name="The Caenorhabditis remanei Sequencing Consortium"/>
            <person name="Wilson R.K."/>
        </authorList>
    </citation>
    <scope>NUCLEOTIDE SEQUENCE [LARGE SCALE GENOMIC DNA]</scope>
    <source>
        <strain evidence="7">PB4641</strain>
    </source>
</reference>
<dbReference type="Proteomes" id="UP000008281">
    <property type="component" value="Unassembled WGS sequence"/>
</dbReference>
<feature type="transmembrane region" description="Helical" evidence="5">
    <location>
        <begin position="135"/>
        <end position="155"/>
    </location>
</feature>
<sequence length="323" mass="37280">MHLELNSQLQNVTDPLFNIAGIIDFFTNSLVVYLILFKSSIMKTFRYYLLYFQFTTVIMDVYLAFLMKPIPIYPVIGGYTTGILFNVLGVSSHIQMTIQIFLMGIQEVAIFFAFLRKHQSIVTINRRLELKKFVYWGLIVFFHFIMSSFVIFFYFGSITKEQQNSYIKKNLPNLEQILATFPSLEIYDREVNSFVIVSFGLMIFFITLLFVGISVLSFQIFSTLKRHKKTTSNRNINQHRAIFQAIFAQFSVISFCFIPPIFVVILLILEVPNTQVFGSVMVCTFSFHSFLGSVVLVLTYPPYRKTLFGCFMKKRVSASGGLA</sequence>
<accession>E3LHZ0</accession>
<evidence type="ECO:0000256" key="5">
    <source>
        <dbReference type="SAM" id="Phobius"/>
    </source>
</evidence>
<feature type="transmembrane region" description="Helical" evidence="5">
    <location>
        <begin position="275"/>
        <end position="298"/>
    </location>
</feature>
<evidence type="ECO:0000256" key="2">
    <source>
        <dbReference type="ARBA" id="ARBA00022692"/>
    </source>
</evidence>
<keyword evidence="3 5" id="KW-1133">Transmembrane helix</keyword>
<dbReference type="OMA" id="CIDFCAN"/>
<proteinExistence type="predicted"/>
<dbReference type="HOGENOM" id="CLU_067919_1_0_1"/>
<dbReference type="AlphaFoldDB" id="E3LHZ0"/>
<keyword evidence="2 5" id="KW-0812">Transmembrane</keyword>
<organism evidence="8">
    <name type="scientific">Caenorhabditis remanei</name>
    <name type="common">Caenorhabditis vulgaris</name>
    <dbReference type="NCBI Taxonomy" id="31234"/>
    <lineage>
        <taxon>Eukaryota</taxon>
        <taxon>Metazoa</taxon>
        <taxon>Ecdysozoa</taxon>
        <taxon>Nematoda</taxon>
        <taxon>Chromadorea</taxon>
        <taxon>Rhabditida</taxon>
        <taxon>Rhabditina</taxon>
        <taxon>Rhabditomorpha</taxon>
        <taxon>Rhabditoidea</taxon>
        <taxon>Rhabditidae</taxon>
        <taxon>Peloderinae</taxon>
        <taxon>Caenorhabditis</taxon>
    </lineage>
</organism>
<feature type="transmembrane region" description="Helical" evidence="5">
    <location>
        <begin position="194"/>
        <end position="221"/>
    </location>
</feature>
<feature type="transmembrane region" description="Helical" evidence="5">
    <location>
        <begin position="242"/>
        <end position="269"/>
    </location>
</feature>
<protein>
    <recommendedName>
        <fullName evidence="6">G-protein coupled receptors family 1 profile domain-containing protein</fullName>
    </recommendedName>
</protein>
<dbReference type="eggNOG" id="ENOG502THK5">
    <property type="taxonomic scope" value="Eukaryota"/>
</dbReference>
<dbReference type="EMBL" id="DS268409">
    <property type="protein sequence ID" value="EFO94828.1"/>
    <property type="molecule type" value="Genomic_DNA"/>
</dbReference>
<comment type="subcellular location">
    <subcellularLocation>
        <location evidence="1">Membrane</location>
    </subcellularLocation>
</comment>
<dbReference type="PANTHER" id="PTHR45830">
    <property type="entry name" value="SERPENTINE RECEPTOR, CLASS I"/>
    <property type="match status" value="1"/>
</dbReference>
<evidence type="ECO:0000259" key="6">
    <source>
        <dbReference type="PROSITE" id="PS50262"/>
    </source>
</evidence>
<dbReference type="InParanoid" id="E3LHZ0"/>
<dbReference type="Gene3D" id="1.20.1070.10">
    <property type="entry name" value="Rhodopsin 7-helix transmembrane proteins"/>
    <property type="match status" value="1"/>
</dbReference>
<evidence type="ECO:0000313" key="7">
    <source>
        <dbReference type="EMBL" id="EFO94828.1"/>
    </source>
</evidence>
<feature type="domain" description="G-protein coupled receptors family 1 profile" evidence="6">
    <location>
        <begin position="27"/>
        <end position="300"/>
    </location>
</feature>
<evidence type="ECO:0000256" key="3">
    <source>
        <dbReference type="ARBA" id="ARBA00022989"/>
    </source>
</evidence>